<keyword evidence="1" id="KW-0472">Membrane</keyword>
<evidence type="ECO:0000313" key="3">
    <source>
        <dbReference type="Proteomes" id="UP000225062"/>
    </source>
</evidence>
<protein>
    <recommendedName>
        <fullName evidence="4">Group-specific protein</fullName>
    </recommendedName>
</protein>
<dbReference type="AlphaFoldDB" id="A0ABD6TFX3"/>
<comment type="caution">
    <text evidence="2">The sequence shown here is derived from an EMBL/GenBank/DDBJ whole genome shotgun (WGS) entry which is preliminary data.</text>
</comment>
<keyword evidence="1" id="KW-1133">Transmembrane helix</keyword>
<evidence type="ECO:0000313" key="2">
    <source>
        <dbReference type="EMBL" id="PHG13517.1"/>
    </source>
</evidence>
<name>A0ABD6TFX3_9BACI</name>
<organism evidence="2 3">
    <name type="scientific">Bacillus wiedmannii</name>
    <dbReference type="NCBI Taxonomy" id="1890302"/>
    <lineage>
        <taxon>Bacteria</taxon>
        <taxon>Bacillati</taxon>
        <taxon>Bacillota</taxon>
        <taxon>Bacilli</taxon>
        <taxon>Bacillales</taxon>
        <taxon>Bacillaceae</taxon>
        <taxon>Bacillus</taxon>
        <taxon>Bacillus cereus group</taxon>
    </lineage>
</organism>
<accession>A0ABD6TFX3</accession>
<evidence type="ECO:0000256" key="1">
    <source>
        <dbReference type="SAM" id="Phobius"/>
    </source>
</evidence>
<gene>
    <name evidence="2" type="ORF">COI74_29010</name>
</gene>
<dbReference type="EMBL" id="NUUI01000138">
    <property type="protein sequence ID" value="PHG13517.1"/>
    <property type="molecule type" value="Genomic_DNA"/>
</dbReference>
<feature type="transmembrane region" description="Helical" evidence="1">
    <location>
        <begin position="6"/>
        <end position="25"/>
    </location>
</feature>
<evidence type="ECO:0008006" key="4">
    <source>
        <dbReference type="Google" id="ProtNLM"/>
    </source>
</evidence>
<sequence>MNKKIIGGVIGFIVIVIALVSMNMLQNNSEEIEKQKKKEANYIASAAAFYIATETMGMISEDVLSGYSKTWSNAINNRKDFNLAIAEKRKSFDKTIDSVSSTYIGMEMSLRELSEAAKEQPEKYKELYEEYKKMYSTITALKEQMESPSGTLITFNQNANELLQEYKKTKGNIDVIISDEIKGKIIKVKEEVKNNK</sequence>
<dbReference type="Proteomes" id="UP000225062">
    <property type="component" value="Unassembled WGS sequence"/>
</dbReference>
<keyword evidence="1" id="KW-0812">Transmembrane</keyword>
<reference evidence="2 3" key="1">
    <citation type="submission" date="2017-09" db="EMBL/GenBank/DDBJ databases">
        <title>Large-scale bioinformatics analysis of Bacillus genomes uncovers conserved roles of natural products in bacterial physiology.</title>
        <authorList>
            <consortium name="Agbiome Team Llc"/>
            <person name="Bleich R.M."/>
            <person name="Grubbs K.J."/>
            <person name="Santa Maria K.C."/>
            <person name="Allen S.E."/>
            <person name="Farag S."/>
            <person name="Shank E.A."/>
            <person name="Bowers A."/>
        </authorList>
    </citation>
    <scope>NUCLEOTIDE SEQUENCE [LARGE SCALE GENOMIC DNA]</scope>
    <source>
        <strain evidence="2 3">AFS032503</strain>
    </source>
</reference>
<dbReference type="RefSeq" id="WP_098150306.1">
    <property type="nucleotide sequence ID" value="NZ_NUBB01000065.1"/>
</dbReference>
<proteinExistence type="predicted"/>